<evidence type="ECO:0000256" key="8">
    <source>
        <dbReference type="RuleBase" id="RU000461"/>
    </source>
</evidence>
<dbReference type="InterPro" id="IPR017972">
    <property type="entry name" value="Cyt_P450_CS"/>
</dbReference>
<dbReference type="GO" id="GO:0016712">
    <property type="term" value="F:oxidoreductase activity, acting on paired donors, with incorporation or reduction of molecular oxygen, reduced flavin or flavoprotein as one donor, and incorporation of one atom of oxygen"/>
    <property type="evidence" value="ECO:0007669"/>
    <property type="project" value="TreeGrafter"/>
</dbReference>
<dbReference type="InterPro" id="IPR001128">
    <property type="entry name" value="Cyt_P450"/>
</dbReference>
<dbReference type="WBParaSite" id="MBELARI_LOCUS2893">
    <property type="protein sequence ID" value="MBELARI_LOCUS2893"/>
    <property type="gene ID" value="MBELARI_LOCUS2893"/>
</dbReference>
<evidence type="ECO:0000256" key="6">
    <source>
        <dbReference type="ARBA" id="ARBA00023033"/>
    </source>
</evidence>
<keyword evidence="7 8" id="KW-0349">Heme</keyword>
<feature type="binding site" description="axial binding residue" evidence="7">
    <location>
        <position position="447"/>
    </location>
    <ligand>
        <name>heme</name>
        <dbReference type="ChEBI" id="CHEBI:30413"/>
    </ligand>
    <ligandPart>
        <name>Fe</name>
        <dbReference type="ChEBI" id="CHEBI:18248"/>
    </ligandPart>
</feature>
<dbReference type="GO" id="GO:0006082">
    <property type="term" value="P:organic acid metabolic process"/>
    <property type="evidence" value="ECO:0007669"/>
    <property type="project" value="TreeGrafter"/>
</dbReference>
<dbReference type="GO" id="GO:0005737">
    <property type="term" value="C:cytoplasm"/>
    <property type="evidence" value="ECO:0007669"/>
    <property type="project" value="TreeGrafter"/>
</dbReference>
<protein>
    <submittedName>
        <fullName evidence="10 11">Cytochrome P450</fullName>
    </submittedName>
</protein>
<keyword evidence="9" id="KW-1185">Reference proteome</keyword>
<reference evidence="10 11" key="1">
    <citation type="submission" date="2024-02" db="UniProtKB">
        <authorList>
            <consortium name="WormBaseParasite"/>
        </authorList>
    </citation>
    <scope>IDENTIFICATION</scope>
</reference>
<dbReference type="InterPro" id="IPR002401">
    <property type="entry name" value="Cyt_P450_E_grp-I"/>
</dbReference>
<evidence type="ECO:0000313" key="11">
    <source>
        <dbReference type="WBParaSite" id="MBELARI_LOCUS2893"/>
    </source>
</evidence>
<dbReference type="WBParaSite" id="MBELARI_LOCUS21854">
    <property type="protein sequence ID" value="MBELARI_LOCUS21854"/>
    <property type="gene ID" value="MBELARI_LOCUS21854"/>
</dbReference>
<dbReference type="FunFam" id="1.10.630.10:FF:000036">
    <property type="entry name" value="CYtochrome P450 family"/>
    <property type="match status" value="1"/>
</dbReference>
<keyword evidence="5 7" id="KW-0408">Iron</keyword>
<keyword evidence="6 8" id="KW-0503">Monooxygenase</keyword>
<dbReference type="Gene3D" id="1.10.630.10">
    <property type="entry name" value="Cytochrome P450"/>
    <property type="match status" value="1"/>
</dbReference>
<keyword evidence="4 8" id="KW-0560">Oxidoreductase</keyword>
<organism evidence="9 10">
    <name type="scientific">Mesorhabditis belari</name>
    <dbReference type="NCBI Taxonomy" id="2138241"/>
    <lineage>
        <taxon>Eukaryota</taxon>
        <taxon>Metazoa</taxon>
        <taxon>Ecdysozoa</taxon>
        <taxon>Nematoda</taxon>
        <taxon>Chromadorea</taxon>
        <taxon>Rhabditida</taxon>
        <taxon>Rhabditina</taxon>
        <taxon>Rhabditomorpha</taxon>
        <taxon>Rhabditoidea</taxon>
        <taxon>Rhabditidae</taxon>
        <taxon>Mesorhabditinae</taxon>
        <taxon>Mesorhabditis</taxon>
    </lineage>
</organism>
<comment type="cofactor">
    <cofactor evidence="1 7">
        <name>heme</name>
        <dbReference type="ChEBI" id="CHEBI:30413"/>
    </cofactor>
</comment>
<evidence type="ECO:0000313" key="9">
    <source>
        <dbReference type="Proteomes" id="UP000887575"/>
    </source>
</evidence>
<dbReference type="Pfam" id="PF00067">
    <property type="entry name" value="p450"/>
    <property type="match status" value="1"/>
</dbReference>
<dbReference type="GO" id="GO:0020037">
    <property type="term" value="F:heme binding"/>
    <property type="evidence" value="ECO:0007669"/>
    <property type="project" value="InterPro"/>
</dbReference>
<comment type="similarity">
    <text evidence="2 8">Belongs to the cytochrome P450 family.</text>
</comment>
<dbReference type="PANTHER" id="PTHR24300">
    <property type="entry name" value="CYTOCHROME P450 508A4-RELATED"/>
    <property type="match status" value="1"/>
</dbReference>
<evidence type="ECO:0000256" key="3">
    <source>
        <dbReference type="ARBA" id="ARBA00022723"/>
    </source>
</evidence>
<dbReference type="InterPro" id="IPR036396">
    <property type="entry name" value="Cyt_P450_sf"/>
</dbReference>
<dbReference type="Proteomes" id="UP000887575">
    <property type="component" value="Unassembled WGS sequence"/>
</dbReference>
<proteinExistence type="inferred from homology"/>
<keyword evidence="3 7" id="KW-0479">Metal-binding</keyword>
<sequence length="503" mass="58279">MFFLLIVVILTTYALFQYQLMRKLPPGPIPFLFFGNFPHLFYYCVRKGGFAKALREIQKSYGDVHTLWLGPMPFVNLCTFEKAKELMVNQGHTQLGRFTAPFIRLNQTDEFGKTWGIISSTDETWLEHRRFALHTLRNFGMGRNLMEGRIIEELDYQLNELDQRMVDGKAEILVAKLTDLIVGSVINRLLFGYRFDPPRREYFFKIKTRMERMINNTTPLDFMIRDWWKYVPLLSWRLNTIHEAIDPIIEYVRENIKRRKEELKTGEYVLGEEPEDFIDAYLIEQKKRGTDLGEMTAQGLLVDLHDLWLAGQETTSVTLQWALHLLLRHPTVMKKCKEEILRETSGNRNLSLNDRQTTPYFVATCTEVQRHASILNFNLWRTTNGPSSIDGYDLPIGTLTTAQISLILSDPETFKQTQEFDPSRYLNENGKSLFEKTIPFGIGKRSCPGESLAKAEIYLILGNILTRYNITPSETNPPKGIASLLSVGHRPNRFSAVFEKIEI</sequence>
<dbReference type="PRINTS" id="PR00463">
    <property type="entry name" value="EP450I"/>
</dbReference>
<dbReference type="InterPro" id="IPR050182">
    <property type="entry name" value="Cytochrome_P450_fam2"/>
</dbReference>
<evidence type="ECO:0000313" key="10">
    <source>
        <dbReference type="WBParaSite" id="MBELARI_LOCUS21854"/>
    </source>
</evidence>
<evidence type="ECO:0000256" key="5">
    <source>
        <dbReference type="ARBA" id="ARBA00023004"/>
    </source>
</evidence>
<dbReference type="AlphaFoldDB" id="A0AAF3F865"/>
<dbReference type="CDD" id="cd20617">
    <property type="entry name" value="CYP1_2-like"/>
    <property type="match status" value="1"/>
</dbReference>
<dbReference type="GO" id="GO:0005506">
    <property type="term" value="F:iron ion binding"/>
    <property type="evidence" value="ECO:0007669"/>
    <property type="project" value="InterPro"/>
</dbReference>
<dbReference type="PROSITE" id="PS00086">
    <property type="entry name" value="CYTOCHROME_P450"/>
    <property type="match status" value="1"/>
</dbReference>
<dbReference type="PRINTS" id="PR00385">
    <property type="entry name" value="P450"/>
</dbReference>
<dbReference type="PANTHER" id="PTHR24300:SF375">
    <property type="entry name" value="CYTOCHROME P450 FAMILY"/>
    <property type="match status" value="1"/>
</dbReference>
<evidence type="ECO:0000256" key="2">
    <source>
        <dbReference type="ARBA" id="ARBA00010617"/>
    </source>
</evidence>
<name>A0AAF3F865_9BILA</name>
<evidence type="ECO:0000256" key="7">
    <source>
        <dbReference type="PIRSR" id="PIRSR602401-1"/>
    </source>
</evidence>
<dbReference type="GO" id="GO:0006805">
    <property type="term" value="P:xenobiotic metabolic process"/>
    <property type="evidence" value="ECO:0007669"/>
    <property type="project" value="TreeGrafter"/>
</dbReference>
<evidence type="ECO:0000256" key="4">
    <source>
        <dbReference type="ARBA" id="ARBA00023002"/>
    </source>
</evidence>
<dbReference type="SUPFAM" id="SSF48264">
    <property type="entry name" value="Cytochrome P450"/>
    <property type="match status" value="1"/>
</dbReference>
<accession>A0AAF3F865</accession>
<evidence type="ECO:0000256" key="1">
    <source>
        <dbReference type="ARBA" id="ARBA00001971"/>
    </source>
</evidence>